<name>A0AAT9H7I4_9FLAO</name>
<reference evidence="1" key="1">
    <citation type="submission" date="2024-05" db="EMBL/GenBank/DDBJ databases">
        <title>Whole-Genome Sequence of CFS9, a Potential Fish Probiotic Isolated from the Body Surface of Silurus asotus.</title>
        <authorList>
            <person name="Kojima M."/>
            <person name="Tobioka K."/>
            <person name="Yokota K."/>
            <person name="Nakatani H."/>
            <person name="Hori K."/>
            <person name="Tamaru Y."/>
            <person name="Okazaki F."/>
        </authorList>
    </citation>
    <scope>NUCLEOTIDE SEQUENCE</scope>
    <source>
        <strain evidence="1">CFS9</strain>
    </source>
</reference>
<sequence length="181" mass="21530">MTDDEIIEKKNELMEEHWTENLHQSLQDFHPDVAQKIVDSMDDNEIYVKVNHRRFQEDYIANYLAFLWDISKEAFWKHIIISLDPEIGILWGSSMPHFEKMCRNRIPEDVLEAVILFLIHDKSKFAQDTEAIGCVLRAQAKRFNRLDEIKNYVRSLNLPEETEIINQIEQLIETEPGYSFY</sequence>
<dbReference type="AlphaFoldDB" id="A0AAT9H7I4"/>
<gene>
    <name evidence="1" type="ORF">CFS9_40250</name>
</gene>
<accession>A0AAT9H7I4</accession>
<dbReference type="EMBL" id="AP031573">
    <property type="protein sequence ID" value="BFM45384.1"/>
    <property type="molecule type" value="Genomic_DNA"/>
</dbReference>
<evidence type="ECO:0000313" key="1">
    <source>
        <dbReference type="EMBL" id="BFM45384.1"/>
    </source>
</evidence>
<dbReference type="RefSeq" id="WP_369616381.1">
    <property type="nucleotide sequence ID" value="NZ_AP031573.1"/>
</dbReference>
<organism evidence="1">
    <name type="scientific">Flavobacterium sp. CFS9</name>
    <dbReference type="NCBI Taxonomy" id="3143118"/>
    <lineage>
        <taxon>Bacteria</taxon>
        <taxon>Pseudomonadati</taxon>
        <taxon>Bacteroidota</taxon>
        <taxon>Flavobacteriia</taxon>
        <taxon>Flavobacteriales</taxon>
        <taxon>Flavobacteriaceae</taxon>
        <taxon>Flavobacterium</taxon>
    </lineage>
</organism>
<proteinExistence type="predicted"/>
<protein>
    <submittedName>
        <fullName evidence="1">Uncharacterized protein</fullName>
    </submittedName>
</protein>